<dbReference type="Gene3D" id="3.10.560.10">
    <property type="entry name" value="Outer membrane lipoprotein wza domain like"/>
    <property type="match status" value="6"/>
</dbReference>
<dbReference type="InterPro" id="IPR036680">
    <property type="entry name" value="SPOR-like_sf"/>
</dbReference>
<dbReference type="Pfam" id="PF10531">
    <property type="entry name" value="SLBB"/>
    <property type="match status" value="6"/>
</dbReference>
<dbReference type="InterPro" id="IPR003715">
    <property type="entry name" value="Poly_export_N"/>
</dbReference>
<dbReference type="GO" id="GO:0042834">
    <property type="term" value="F:peptidoglycan binding"/>
    <property type="evidence" value="ECO:0007669"/>
    <property type="project" value="InterPro"/>
</dbReference>
<dbReference type="InterPro" id="IPR007730">
    <property type="entry name" value="SPOR-like_dom"/>
</dbReference>
<accession>A0A7C4MQP8</accession>
<dbReference type="PANTHER" id="PTHR33619:SF3">
    <property type="entry name" value="POLYSACCHARIDE EXPORT PROTEIN GFCE-RELATED"/>
    <property type="match status" value="1"/>
</dbReference>
<dbReference type="PANTHER" id="PTHR33619">
    <property type="entry name" value="POLYSACCHARIDE EXPORT PROTEIN GFCE-RELATED"/>
    <property type="match status" value="1"/>
</dbReference>
<feature type="compositionally biased region" description="Polar residues" evidence="2">
    <location>
        <begin position="105"/>
        <end position="122"/>
    </location>
</feature>
<dbReference type="EMBL" id="DSUH01000190">
    <property type="protein sequence ID" value="HGU32786.1"/>
    <property type="molecule type" value="Genomic_DNA"/>
</dbReference>
<dbReference type="Pfam" id="PF02563">
    <property type="entry name" value="Poly_export"/>
    <property type="match status" value="2"/>
</dbReference>
<sequence length="922" mass="101837">MTAAGRWLIVFLLFIPISAFARYDIVLSSHQHLKQAEEAKKRILSVEPKADIYQIDIPGKGLWYRVFVGPFATRTEATNRIREIQNTGVNGQYFIAESRLREPLSSVQPTNPPTASTGSSTDTPRESPTESEPRIAILSITEKEGTETPPSSGAVPAVQQKAAKTVAIPSPKMETVEASAAERPVSKGTASDQQENEPVLRSASGRLFPGDVIHVTIPGQKEMTADYDIDPDGTIYLLSGPLTVYGLNTSDVEQLVLKAAKAYVGKEGQVQVELVESKRYILIQGGVRYPGWYRVASETTLDDMIATAGGLLPGVSRSEIVLQRKVGNQLHTIPVGDRVQLEPNDVLSVPTPKDYIQKVDNGDLLFVSIPQEQVQGTTEVRVPPEQKVKQNQIEVDRNGYIYIPEYGHIFVRDLSTEQIAAEISQRLPKYLAKGGRIQVSIIEKRHWIQLLGHVAHPGWYNISEFDNVQTALGAAGGAIDGAIMTDIAIIRKIGAESRKTKVNLYQFSITGDARLLPPLHESDAIFVPISSSFGGIKRTLSQWDPPQEKLEQDTKQKVRVFGAVNNSGVYEAKDDLNLLDILLMAGGNRDDADLTRVLIIRDGRATTYDIKTLIDGKSTEKLPEVRAGDTVYVNYVAKEAYKKQDPTKQVRVFGAVYRPGLFDPIENMDLLDALALAGGTRDDAELSSVQVLRGSGSIQEKYDFKELIKTYGLPGGAPMPKIFPKDTVYVAFVAKDAYKREDTRQMIRIFGAVNKPGVYAPIENMDLLEILTLAYGIRDDANLGNIQIIRGDTNEAEVYDLNDIFLNLRKGNPVSIPKLKARDTVFVGYVEKADYQKNKAFYTAGKVRHEGEFSIPESGLTPIQAIALAGGLDEWADPENIVIIRMIKGKQQNIPYNYYRGLAGKVPEINIRIMENDTIYVP</sequence>
<organism evidence="4">
    <name type="scientific">Desulfatirhabdium butyrativorans</name>
    <dbReference type="NCBI Taxonomy" id="340467"/>
    <lineage>
        <taxon>Bacteria</taxon>
        <taxon>Pseudomonadati</taxon>
        <taxon>Thermodesulfobacteriota</taxon>
        <taxon>Desulfobacteria</taxon>
        <taxon>Desulfobacterales</taxon>
        <taxon>Desulfatirhabdiaceae</taxon>
        <taxon>Desulfatirhabdium</taxon>
    </lineage>
</organism>
<feature type="domain" description="SPOR" evidence="3">
    <location>
        <begin position="17"/>
        <end position="98"/>
    </location>
</feature>
<evidence type="ECO:0000259" key="3">
    <source>
        <dbReference type="PROSITE" id="PS51724"/>
    </source>
</evidence>
<feature type="compositionally biased region" description="Basic and acidic residues" evidence="2">
    <location>
        <begin position="123"/>
        <end position="133"/>
    </location>
</feature>
<evidence type="ECO:0000256" key="1">
    <source>
        <dbReference type="ARBA" id="ARBA00022729"/>
    </source>
</evidence>
<dbReference type="InterPro" id="IPR049712">
    <property type="entry name" value="Poly_export"/>
</dbReference>
<dbReference type="GO" id="GO:0015159">
    <property type="term" value="F:polysaccharide transmembrane transporter activity"/>
    <property type="evidence" value="ECO:0007669"/>
    <property type="project" value="InterPro"/>
</dbReference>
<dbReference type="PROSITE" id="PS51724">
    <property type="entry name" value="SPOR"/>
    <property type="match status" value="1"/>
</dbReference>
<protein>
    <recommendedName>
        <fullName evidence="3">SPOR domain-containing protein</fullName>
    </recommendedName>
</protein>
<dbReference type="Pfam" id="PF05036">
    <property type="entry name" value="SPOR"/>
    <property type="match status" value="1"/>
</dbReference>
<dbReference type="Gene3D" id="3.30.1950.10">
    <property type="entry name" value="wza like domain"/>
    <property type="match status" value="1"/>
</dbReference>
<evidence type="ECO:0000256" key="2">
    <source>
        <dbReference type="SAM" id="MobiDB-lite"/>
    </source>
</evidence>
<gene>
    <name evidence="4" type="ORF">ENS29_08020</name>
</gene>
<comment type="caution">
    <text evidence="4">The sequence shown here is derived from an EMBL/GenBank/DDBJ whole genome shotgun (WGS) entry which is preliminary data.</text>
</comment>
<dbReference type="AlphaFoldDB" id="A0A7C4MQP8"/>
<feature type="region of interest" description="Disordered" evidence="2">
    <location>
        <begin position="103"/>
        <end position="198"/>
    </location>
</feature>
<dbReference type="Gene3D" id="3.30.70.1070">
    <property type="entry name" value="Sporulation related repeat"/>
    <property type="match status" value="1"/>
</dbReference>
<proteinExistence type="predicted"/>
<name>A0A7C4MQP8_9BACT</name>
<dbReference type="InterPro" id="IPR019554">
    <property type="entry name" value="Soluble_ligand-bd"/>
</dbReference>
<evidence type="ECO:0000313" key="4">
    <source>
        <dbReference type="EMBL" id="HGU32786.1"/>
    </source>
</evidence>
<reference evidence="4" key="1">
    <citation type="journal article" date="2020" name="mSystems">
        <title>Genome- and Community-Level Interaction Insights into Carbon Utilization and Element Cycling Functions of Hydrothermarchaeota in Hydrothermal Sediment.</title>
        <authorList>
            <person name="Zhou Z."/>
            <person name="Liu Y."/>
            <person name="Xu W."/>
            <person name="Pan J."/>
            <person name="Luo Z.H."/>
            <person name="Li M."/>
        </authorList>
    </citation>
    <scope>NUCLEOTIDE SEQUENCE [LARGE SCALE GENOMIC DNA]</scope>
    <source>
        <strain evidence="4">SpSt-477</strain>
    </source>
</reference>
<keyword evidence="1" id="KW-0732">Signal</keyword>
<dbReference type="SUPFAM" id="SSF110997">
    <property type="entry name" value="Sporulation related repeat"/>
    <property type="match status" value="1"/>
</dbReference>